<name>A0A9P9J3E3_9HYPO</name>
<feature type="non-terminal residue" evidence="2">
    <location>
        <position position="236"/>
    </location>
</feature>
<dbReference type="AlphaFoldDB" id="A0A9P9J3E3"/>
<keyword evidence="3" id="KW-1185">Reference proteome</keyword>
<protein>
    <submittedName>
        <fullName evidence="2">Uncharacterized protein</fullName>
    </submittedName>
</protein>
<dbReference type="OrthoDB" id="4822093at2759"/>
<accession>A0A9P9J3E3</accession>
<gene>
    <name evidence="2" type="ORF">B0J13DRAFT_558555</name>
</gene>
<evidence type="ECO:0000256" key="1">
    <source>
        <dbReference type="SAM" id="Phobius"/>
    </source>
</evidence>
<reference evidence="2" key="1">
    <citation type="journal article" date="2021" name="Nat. Commun.">
        <title>Genetic determinants of endophytism in the Arabidopsis root mycobiome.</title>
        <authorList>
            <person name="Mesny F."/>
            <person name="Miyauchi S."/>
            <person name="Thiergart T."/>
            <person name="Pickel B."/>
            <person name="Atanasova L."/>
            <person name="Karlsson M."/>
            <person name="Huettel B."/>
            <person name="Barry K.W."/>
            <person name="Haridas S."/>
            <person name="Chen C."/>
            <person name="Bauer D."/>
            <person name="Andreopoulos W."/>
            <person name="Pangilinan J."/>
            <person name="LaButti K."/>
            <person name="Riley R."/>
            <person name="Lipzen A."/>
            <person name="Clum A."/>
            <person name="Drula E."/>
            <person name="Henrissat B."/>
            <person name="Kohler A."/>
            <person name="Grigoriev I.V."/>
            <person name="Martin F.M."/>
            <person name="Hacquard S."/>
        </authorList>
    </citation>
    <scope>NUCLEOTIDE SEQUENCE</scope>
    <source>
        <strain evidence="2">MPI-CAGE-AT-0021</strain>
    </source>
</reference>
<proteinExistence type="predicted"/>
<keyword evidence="1" id="KW-1133">Transmembrane helix</keyword>
<evidence type="ECO:0000313" key="2">
    <source>
        <dbReference type="EMBL" id="KAH7139849.1"/>
    </source>
</evidence>
<keyword evidence="1" id="KW-0812">Transmembrane</keyword>
<sequence length="236" mass="26806">MLSHNVCILNVHLIHILILLSIFTTASNPPVMDQQMSERVFHDAFGGYISDIPQPDADAMHKALELTSKIVEKFDQKADPDGKQLFRQTFDDFAWQRVPLSATQEAFTHVFEMLDDHELRDGYADFLDAPLDNAEQEAAAKVILLRITGLPATMTERPHAEEIRNLSQVIVEDAESRWKDQPEKLGLFLTGFVRLGFEEDKEAAFEKLIGSVSFEVELVGRLEKLRELMRPLDGEL</sequence>
<organism evidence="2 3">
    <name type="scientific">Dactylonectria estremocensis</name>
    <dbReference type="NCBI Taxonomy" id="1079267"/>
    <lineage>
        <taxon>Eukaryota</taxon>
        <taxon>Fungi</taxon>
        <taxon>Dikarya</taxon>
        <taxon>Ascomycota</taxon>
        <taxon>Pezizomycotina</taxon>
        <taxon>Sordariomycetes</taxon>
        <taxon>Hypocreomycetidae</taxon>
        <taxon>Hypocreales</taxon>
        <taxon>Nectriaceae</taxon>
        <taxon>Dactylonectria</taxon>
    </lineage>
</organism>
<dbReference type="Proteomes" id="UP000717696">
    <property type="component" value="Unassembled WGS sequence"/>
</dbReference>
<comment type="caution">
    <text evidence="2">The sequence shown here is derived from an EMBL/GenBank/DDBJ whole genome shotgun (WGS) entry which is preliminary data.</text>
</comment>
<dbReference type="EMBL" id="JAGMUU010000014">
    <property type="protein sequence ID" value="KAH7139849.1"/>
    <property type="molecule type" value="Genomic_DNA"/>
</dbReference>
<keyword evidence="1" id="KW-0472">Membrane</keyword>
<feature type="transmembrane region" description="Helical" evidence="1">
    <location>
        <begin position="7"/>
        <end position="26"/>
    </location>
</feature>
<evidence type="ECO:0000313" key="3">
    <source>
        <dbReference type="Proteomes" id="UP000717696"/>
    </source>
</evidence>